<dbReference type="PANTHER" id="PTHR43022">
    <property type="entry name" value="PROTEIN SMF"/>
    <property type="match status" value="1"/>
</dbReference>
<dbReference type="RefSeq" id="WP_124328729.1">
    <property type="nucleotide sequence ID" value="NZ_BEXT01000001.1"/>
</dbReference>
<evidence type="ECO:0000259" key="3">
    <source>
        <dbReference type="Pfam" id="PF02481"/>
    </source>
</evidence>
<dbReference type="AlphaFoldDB" id="A0A401FWU5"/>
<dbReference type="InterPro" id="IPR003488">
    <property type="entry name" value="DprA"/>
</dbReference>
<reference evidence="5" key="2">
    <citation type="submission" date="2019-01" db="EMBL/GenBank/DDBJ databases">
        <title>Genome sequence of Desulfonema ishimotonii strain Tokyo 01.</title>
        <authorList>
            <person name="Fukui M."/>
        </authorList>
    </citation>
    <scope>NUCLEOTIDE SEQUENCE [LARGE SCALE GENOMIC DNA]</scope>
    <source>
        <strain evidence="5">Tokyo 01</strain>
    </source>
</reference>
<gene>
    <name evidence="4" type="ORF">DENIS_2395</name>
</gene>
<sequence length="429" mass="47308">MSDFLTNDTKAIILLCGVLGKNPSVKPLTQGEYSTLVQWLIRKNMRPEDLFERENTDAAAVGSGIDQKRFKALLGRGVQLGFAVEEWQRNGIWIISRSDKDYPTRYKKHLKDKAPPLLFGVGNRSLLKGGGIAIVGSRNLDADGQTFTRQTAELCAYNRMPVVSGGARGVDQIAMTAALEAGGITIGVLAENLLKKSLERNARNAIAGGNMILVSPYHPNARFTVGTAMGRNKLIYALADYGLVVNAEHKKGGTWAGATEELKRENALAVFIRSGANVPPGNKKLLDLGGLEWPEIKIRENLSRQLSDLAAKRMEEKKQKNMSLFDFQKQHTAQADDSKRNEKKKTLPDEPETEDSPVIKPGDAIYEVVLPVIINHLGSPIAVDELSKILDVSKAQLGRWLKKAVDERKIRKLSRPARYERIKSPHAAT</sequence>
<organism evidence="4 5">
    <name type="scientific">Desulfonema ishimotonii</name>
    <dbReference type="NCBI Taxonomy" id="45657"/>
    <lineage>
        <taxon>Bacteria</taxon>
        <taxon>Pseudomonadati</taxon>
        <taxon>Thermodesulfobacteriota</taxon>
        <taxon>Desulfobacteria</taxon>
        <taxon>Desulfobacterales</taxon>
        <taxon>Desulfococcaceae</taxon>
        <taxon>Desulfonema</taxon>
    </lineage>
</organism>
<evidence type="ECO:0000256" key="2">
    <source>
        <dbReference type="SAM" id="MobiDB-lite"/>
    </source>
</evidence>
<keyword evidence="5" id="KW-1185">Reference proteome</keyword>
<name>A0A401FWU5_9BACT</name>
<comment type="caution">
    <text evidence="4">The sequence shown here is derived from an EMBL/GenBank/DDBJ whole genome shotgun (WGS) entry which is preliminary data.</text>
</comment>
<dbReference type="Proteomes" id="UP000288096">
    <property type="component" value="Unassembled WGS sequence"/>
</dbReference>
<dbReference type="OrthoDB" id="9785707at2"/>
<dbReference type="Gene3D" id="3.40.50.450">
    <property type="match status" value="1"/>
</dbReference>
<evidence type="ECO:0000313" key="5">
    <source>
        <dbReference type="Proteomes" id="UP000288096"/>
    </source>
</evidence>
<evidence type="ECO:0000313" key="4">
    <source>
        <dbReference type="EMBL" id="GBC61435.1"/>
    </source>
</evidence>
<feature type="region of interest" description="Disordered" evidence="2">
    <location>
        <begin position="320"/>
        <end position="358"/>
    </location>
</feature>
<comment type="similarity">
    <text evidence="1">Belongs to the DprA/Smf family.</text>
</comment>
<dbReference type="Pfam" id="PF02481">
    <property type="entry name" value="DNA_processg_A"/>
    <property type="match status" value="1"/>
</dbReference>
<dbReference type="SUPFAM" id="SSF102405">
    <property type="entry name" value="MCP/YpsA-like"/>
    <property type="match status" value="1"/>
</dbReference>
<dbReference type="EMBL" id="BEXT01000001">
    <property type="protein sequence ID" value="GBC61435.1"/>
    <property type="molecule type" value="Genomic_DNA"/>
</dbReference>
<accession>A0A401FWU5</accession>
<feature type="compositionally biased region" description="Basic and acidic residues" evidence="2">
    <location>
        <begin position="334"/>
        <end position="348"/>
    </location>
</feature>
<feature type="domain" description="Smf/DprA SLOG" evidence="3">
    <location>
        <begin position="94"/>
        <end position="259"/>
    </location>
</feature>
<dbReference type="PANTHER" id="PTHR43022:SF1">
    <property type="entry name" value="PROTEIN SMF"/>
    <property type="match status" value="1"/>
</dbReference>
<dbReference type="GO" id="GO:0009294">
    <property type="term" value="P:DNA-mediated transformation"/>
    <property type="evidence" value="ECO:0007669"/>
    <property type="project" value="InterPro"/>
</dbReference>
<proteinExistence type="inferred from homology"/>
<reference evidence="5" key="1">
    <citation type="submission" date="2017-11" db="EMBL/GenBank/DDBJ databases">
        <authorList>
            <person name="Watanabe M."/>
            <person name="Kojima H."/>
        </authorList>
    </citation>
    <scope>NUCLEOTIDE SEQUENCE [LARGE SCALE GENOMIC DNA]</scope>
    <source>
        <strain evidence="5">Tokyo 01</strain>
    </source>
</reference>
<protein>
    <submittedName>
        <fullName evidence="4">DNA-processing protein DprA</fullName>
    </submittedName>
</protein>
<evidence type="ECO:0000256" key="1">
    <source>
        <dbReference type="ARBA" id="ARBA00006525"/>
    </source>
</evidence>
<dbReference type="InterPro" id="IPR057666">
    <property type="entry name" value="DrpA_SLOG"/>
</dbReference>